<dbReference type="Proteomes" id="UP000017048">
    <property type="component" value="Unassembled WGS sequence"/>
</dbReference>
<evidence type="ECO:0000256" key="2">
    <source>
        <dbReference type="SAM" id="SignalP"/>
    </source>
</evidence>
<evidence type="ECO:0000256" key="1">
    <source>
        <dbReference type="SAM" id="Phobius"/>
    </source>
</evidence>
<proteinExistence type="predicted"/>
<organism evidence="3 4">
    <name type="scientific">Nocardia asteroides NBRC 15531</name>
    <dbReference type="NCBI Taxonomy" id="1110697"/>
    <lineage>
        <taxon>Bacteria</taxon>
        <taxon>Bacillati</taxon>
        <taxon>Actinomycetota</taxon>
        <taxon>Actinomycetes</taxon>
        <taxon>Mycobacteriales</taxon>
        <taxon>Nocardiaceae</taxon>
        <taxon>Nocardia</taxon>
    </lineage>
</organism>
<evidence type="ECO:0000313" key="3">
    <source>
        <dbReference type="EMBL" id="GAD83366.1"/>
    </source>
</evidence>
<dbReference type="GeneID" id="91518241"/>
<keyword evidence="1" id="KW-0812">Transmembrane</keyword>
<dbReference type="AlphaFoldDB" id="U5EAB1"/>
<keyword evidence="4" id="KW-1185">Reference proteome</keyword>
<evidence type="ECO:0000313" key="4">
    <source>
        <dbReference type="Proteomes" id="UP000017048"/>
    </source>
</evidence>
<gene>
    <name evidence="3" type="ORF">NCAST_19_00680</name>
</gene>
<name>U5EAB1_NOCAS</name>
<keyword evidence="2" id="KW-0732">Signal</keyword>
<dbReference type="RefSeq" id="WP_022566057.1">
    <property type="nucleotide sequence ID" value="NZ_BAFO02000019.1"/>
</dbReference>
<accession>U5EAB1</accession>
<protein>
    <recommendedName>
        <fullName evidence="5">DUF2946 domain-containing protein</fullName>
    </recommendedName>
</protein>
<keyword evidence="1" id="KW-1133">Transmembrane helix</keyword>
<dbReference type="OrthoDB" id="4570781at2"/>
<dbReference type="EMBL" id="BAFO02000019">
    <property type="protein sequence ID" value="GAD83366.1"/>
    <property type="molecule type" value="Genomic_DNA"/>
</dbReference>
<feature type="transmembrane region" description="Helical" evidence="1">
    <location>
        <begin position="97"/>
        <end position="117"/>
    </location>
</feature>
<reference evidence="3 4" key="1">
    <citation type="journal article" date="2014" name="BMC Genomics">
        <title>Genome based analysis of type-I polyketide synthase and nonribosomal peptide synthetase gene clusters in seven strains of five representative Nocardia species.</title>
        <authorList>
            <person name="Komaki H."/>
            <person name="Ichikawa N."/>
            <person name="Hosoyama A."/>
            <person name="Takahashi-Nakaguchi A."/>
            <person name="Matsuzawa T."/>
            <person name="Suzuki K."/>
            <person name="Fujita N."/>
            <person name="Gonoi T."/>
        </authorList>
    </citation>
    <scope>NUCLEOTIDE SEQUENCE [LARGE SCALE GENOMIC DNA]</scope>
    <source>
        <strain evidence="3 4">NBRC 15531</strain>
    </source>
</reference>
<keyword evidence="1" id="KW-0472">Membrane</keyword>
<feature type="signal peptide" evidence="2">
    <location>
        <begin position="1"/>
        <end position="29"/>
    </location>
</feature>
<comment type="caution">
    <text evidence="3">The sequence shown here is derived from an EMBL/GenBank/DDBJ whole genome shotgun (WGS) entry which is preliminary data.</text>
</comment>
<sequence>MIFAPMTPRRVALLRLAVVLSAFVGIALAHGTQCQTGMPMGMTHSAAVLSGVTGHCGAQVDDSDIHQHDNGLDSEVAAEATNTSLTPVDDAEHAPTVGLAMACLAAFLALLATFAFPRKEIVAIVLRRTQDMGMTGVRSALPRAPTLAELCVSRT</sequence>
<dbReference type="STRING" id="1824.SAMN05444423_1089"/>
<evidence type="ECO:0008006" key="5">
    <source>
        <dbReference type="Google" id="ProtNLM"/>
    </source>
</evidence>
<feature type="chain" id="PRO_5004659182" description="DUF2946 domain-containing protein" evidence="2">
    <location>
        <begin position="30"/>
        <end position="155"/>
    </location>
</feature>